<dbReference type="AlphaFoldDB" id="A0A0A9E6T0"/>
<reference evidence="1" key="1">
    <citation type="submission" date="2014-09" db="EMBL/GenBank/DDBJ databases">
        <authorList>
            <person name="Magalhaes I.L.F."/>
            <person name="Oliveira U."/>
            <person name="Santos F.R."/>
            <person name="Vidigal T.H.D.A."/>
            <person name="Brescovit A.D."/>
            <person name="Santos A.J."/>
        </authorList>
    </citation>
    <scope>NUCLEOTIDE SEQUENCE</scope>
    <source>
        <tissue evidence="1">Shoot tissue taken approximately 20 cm above the soil surface</tissue>
    </source>
</reference>
<organism evidence="1">
    <name type="scientific">Arundo donax</name>
    <name type="common">Giant reed</name>
    <name type="synonym">Donax arundinaceus</name>
    <dbReference type="NCBI Taxonomy" id="35708"/>
    <lineage>
        <taxon>Eukaryota</taxon>
        <taxon>Viridiplantae</taxon>
        <taxon>Streptophyta</taxon>
        <taxon>Embryophyta</taxon>
        <taxon>Tracheophyta</taxon>
        <taxon>Spermatophyta</taxon>
        <taxon>Magnoliopsida</taxon>
        <taxon>Liliopsida</taxon>
        <taxon>Poales</taxon>
        <taxon>Poaceae</taxon>
        <taxon>PACMAD clade</taxon>
        <taxon>Arundinoideae</taxon>
        <taxon>Arundineae</taxon>
        <taxon>Arundo</taxon>
    </lineage>
</organism>
<name>A0A0A9E6T0_ARUDO</name>
<evidence type="ECO:0000313" key="1">
    <source>
        <dbReference type="EMBL" id="JAD96489.1"/>
    </source>
</evidence>
<protein>
    <submittedName>
        <fullName evidence="1">Uncharacterized protein</fullName>
    </submittedName>
</protein>
<accession>A0A0A9E6T0</accession>
<proteinExistence type="predicted"/>
<dbReference type="EMBL" id="GBRH01201406">
    <property type="protein sequence ID" value="JAD96489.1"/>
    <property type="molecule type" value="Transcribed_RNA"/>
</dbReference>
<reference evidence="1" key="2">
    <citation type="journal article" date="2015" name="Data Brief">
        <title>Shoot transcriptome of the giant reed, Arundo donax.</title>
        <authorList>
            <person name="Barrero R.A."/>
            <person name="Guerrero F.D."/>
            <person name="Moolhuijzen P."/>
            <person name="Goolsby J.A."/>
            <person name="Tidwell J."/>
            <person name="Bellgard S.E."/>
            <person name="Bellgard M.I."/>
        </authorList>
    </citation>
    <scope>NUCLEOTIDE SEQUENCE</scope>
    <source>
        <tissue evidence="1">Shoot tissue taken approximately 20 cm above the soil surface</tissue>
    </source>
</reference>
<sequence length="37" mass="4009">MITLVEESLFSSSKVSGKTDQNASNVKFLTCFGIRAV</sequence>